<evidence type="ECO:0000313" key="2">
    <source>
        <dbReference type="Proteomes" id="UP000826212"/>
    </source>
</evidence>
<dbReference type="EMBL" id="CP081303">
    <property type="protein sequence ID" value="QZE14714.1"/>
    <property type="molecule type" value="Genomic_DNA"/>
</dbReference>
<name>A0AC61NGE5_9BACT</name>
<organism evidence="1 2">
    <name type="scientific">Halosquirtibacter laminarini</name>
    <dbReference type="NCBI Taxonomy" id="3374600"/>
    <lineage>
        <taxon>Bacteria</taxon>
        <taxon>Pseudomonadati</taxon>
        <taxon>Bacteroidota</taxon>
        <taxon>Bacteroidia</taxon>
        <taxon>Marinilabiliales</taxon>
        <taxon>Prolixibacteraceae</taxon>
        <taxon>Halosquirtibacter</taxon>
    </lineage>
</organism>
<accession>A0AC61NGE5</accession>
<keyword evidence="2" id="KW-1185">Reference proteome</keyword>
<dbReference type="Proteomes" id="UP000826212">
    <property type="component" value="Chromosome"/>
</dbReference>
<gene>
    <name evidence="1" type="ORF">K4L44_02305</name>
</gene>
<reference evidence="1" key="1">
    <citation type="submission" date="2021-08" db="EMBL/GenBank/DDBJ databases">
        <title>Novel anaerobic bacterium isolated from sea squirt in East Sea, Republic of Korea.</title>
        <authorList>
            <person name="Nguyen T.H."/>
            <person name="Li Z."/>
            <person name="Lee Y.-J."/>
            <person name="Ko J."/>
            <person name="Kim S.-G."/>
        </authorList>
    </citation>
    <scope>NUCLEOTIDE SEQUENCE</scope>
    <source>
        <strain evidence="1">KCTC 25031</strain>
    </source>
</reference>
<sequence length="381" mass="43841">MHKLIIKTSRILFGLVFVFSGFVKGIDVLGFNYKMVDYLESFHLDFLQFTTLPSSFLLPFIEFAIGAALITGVCLNIASILGFAFMSFFTLLTAYIWKYNPVQDCGCFGDALVISNAETFLKNIFLFTLAVIILKYRKTTFDNCKTTRKSSFVAMCIFMVSVMTYSYTHLPIVDFRPFKEGVNIPEAMKTPEGAEQDIYENVYYYKNINSRELEQFNDTNYPWQDTINYVFDHMDEPKLIKKGFTPPINDFRVENREKQDVSNFFLTNPEYGFLWVSYNMNKADKDAFKASEALAEWAKSNNISFIGLTSTSLSTIDQLKEQYNLSFDILNADETMLKTVVRANPGIVLMKNGTIIKKWNANHIPENFSIELLNKLEKELN</sequence>
<protein>
    <submittedName>
        <fullName evidence="1">DoxX family protein</fullName>
    </submittedName>
</protein>
<evidence type="ECO:0000313" key="1">
    <source>
        <dbReference type="EMBL" id="QZE14714.1"/>
    </source>
</evidence>
<proteinExistence type="predicted"/>